<dbReference type="Pfam" id="PF08974">
    <property type="entry name" value="DUF1877"/>
    <property type="match status" value="1"/>
</dbReference>
<dbReference type="InterPro" id="IPR015068">
    <property type="entry name" value="DUF1877"/>
</dbReference>
<evidence type="ECO:0000313" key="2">
    <source>
        <dbReference type="Proteomes" id="UP001596380"/>
    </source>
</evidence>
<evidence type="ECO:0000313" key="1">
    <source>
        <dbReference type="EMBL" id="MFC6883225.1"/>
    </source>
</evidence>
<dbReference type="SUPFAM" id="SSF111069">
    <property type="entry name" value="Hypothetical protein yfbM"/>
    <property type="match status" value="1"/>
</dbReference>
<protein>
    <submittedName>
        <fullName evidence="1">YfbM family protein</fullName>
    </submittedName>
</protein>
<dbReference type="Gene3D" id="3.40.1760.10">
    <property type="entry name" value="YfbM-like super family"/>
    <property type="match status" value="1"/>
</dbReference>
<dbReference type="EMBL" id="JBHSXS010000018">
    <property type="protein sequence ID" value="MFC6883225.1"/>
    <property type="molecule type" value="Genomic_DNA"/>
</dbReference>
<dbReference type="Proteomes" id="UP001596380">
    <property type="component" value="Unassembled WGS sequence"/>
</dbReference>
<gene>
    <name evidence="1" type="ORF">ACFQKB_25945</name>
</gene>
<sequence length="153" mass="17230">MSFTRVTQQELKRGDEDPQWLQSLIDSRMESSEGTLDTVGLDKAWAGIQYLLDAADVGIELQIDGSFLDAEGMNGWDPEEVKEAADLLRKADFETLAVHYDPADMDAEDVYPGTWKPRGDTGLHYLREPYEALVRFFNATADRNEAAVMTFSF</sequence>
<comment type="caution">
    <text evidence="1">The sequence shown here is derived from an EMBL/GenBank/DDBJ whole genome shotgun (WGS) entry which is preliminary data.</text>
</comment>
<dbReference type="InterPro" id="IPR035944">
    <property type="entry name" value="YfbM-like_sf"/>
</dbReference>
<dbReference type="RefSeq" id="WP_160822541.1">
    <property type="nucleotide sequence ID" value="NZ_JBHSXE010000001.1"/>
</dbReference>
<name>A0ABW2CPN8_9ACTN</name>
<organism evidence="1 2">
    <name type="scientific">Actinomadura yumaensis</name>
    <dbReference type="NCBI Taxonomy" id="111807"/>
    <lineage>
        <taxon>Bacteria</taxon>
        <taxon>Bacillati</taxon>
        <taxon>Actinomycetota</taxon>
        <taxon>Actinomycetes</taxon>
        <taxon>Streptosporangiales</taxon>
        <taxon>Thermomonosporaceae</taxon>
        <taxon>Actinomadura</taxon>
    </lineage>
</organism>
<accession>A0ABW2CPN8</accession>
<reference evidence="2" key="1">
    <citation type="journal article" date="2019" name="Int. J. Syst. Evol. Microbiol.">
        <title>The Global Catalogue of Microorganisms (GCM) 10K type strain sequencing project: providing services to taxonomists for standard genome sequencing and annotation.</title>
        <authorList>
            <consortium name="The Broad Institute Genomics Platform"/>
            <consortium name="The Broad Institute Genome Sequencing Center for Infectious Disease"/>
            <person name="Wu L."/>
            <person name="Ma J."/>
        </authorList>
    </citation>
    <scope>NUCLEOTIDE SEQUENCE [LARGE SCALE GENOMIC DNA]</scope>
    <source>
        <strain evidence="2">JCM 3369</strain>
    </source>
</reference>
<keyword evidence="2" id="KW-1185">Reference proteome</keyword>
<proteinExistence type="predicted"/>